<proteinExistence type="predicted"/>
<evidence type="ECO:0000256" key="2">
    <source>
        <dbReference type="ARBA" id="ARBA00022475"/>
    </source>
</evidence>
<keyword evidence="3 6" id="KW-0812">Transmembrane</keyword>
<reference evidence="8" key="1">
    <citation type="submission" date="2021-03" db="EMBL/GenBank/DDBJ databases">
        <title>Genome sequencing and assembly of Tianweitania sediminis.</title>
        <authorList>
            <person name="Chhetri G."/>
        </authorList>
    </citation>
    <scope>NUCLEOTIDE SEQUENCE</scope>
    <source>
        <strain evidence="8">Z8</strain>
    </source>
</reference>
<evidence type="ECO:0000259" key="7">
    <source>
        <dbReference type="Pfam" id="PF01895"/>
    </source>
</evidence>
<comment type="subcellular location">
    <subcellularLocation>
        <location evidence="1">Cell membrane</location>
        <topology evidence="1">Multi-pass membrane protein</topology>
    </subcellularLocation>
</comment>
<comment type="caution">
    <text evidence="8">The sequence shown here is derived from an EMBL/GenBank/DDBJ whole genome shotgun (WGS) entry which is preliminary data.</text>
</comment>
<keyword evidence="2" id="KW-1003">Cell membrane</keyword>
<feature type="transmembrane region" description="Helical" evidence="6">
    <location>
        <begin position="107"/>
        <end position="126"/>
    </location>
</feature>
<dbReference type="InterPro" id="IPR026022">
    <property type="entry name" value="PhoU_dom"/>
</dbReference>
<feature type="domain" description="PhoU" evidence="7">
    <location>
        <begin position="456"/>
        <end position="536"/>
    </location>
</feature>
<dbReference type="AlphaFoldDB" id="A0A8J7QXM4"/>
<evidence type="ECO:0000256" key="6">
    <source>
        <dbReference type="SAM" id="Phobius"/>
    </source>
</evidence>
<protein>
    <submittedName>
        <fullName evidence="8">Na/Pi cotransporter family protein</fullName>
    </submittedName>
</protein>
<dbReference type="RefSeq" id="WP_209333664.1">
    <property type="nucleotide sequence ID" value="NZ_JAGIYY010000001.1"/>
</dbReference>
<dbReference type="EMBL" id="JAGIYY010000001">
    <property type="protein sequence ID" value="MBP0437675.1"/>
    <property type="molecule type" value="Genomic_DNA"/>
</dbReference>
<dbReference type="GO" id="GO:0005436">
    <property type="term" value="F:sodium:phosphate symporter activity"/>
    <property type="evidence" value="ECO:0007669"/>
    <property type="project" value="InterPro"/>
</dbReference>
<evidence type="ECO:0000256" key="1">
    <source>
        <dbReference type="ARBA" id="ARBA00004651"/>
    </source>
</evidence>
<organism evidence="8 9">
    <name type="scientific">Tianweitania sediminis</name>
    <dbReference type="NCBI Taxonomy" id="1502156"/>
    <lineage>
        <taxon>Bacteria</taxon>
        <taxon>Pseudomonadati</taxon>
        <taxon>Pseudomonadota</taxon>
        <taxon>Alphaproteobacteria</taxon>
        <taxon>Hyphomicrobiales</taxon>
        <taxon>Phyllobacteriaceae</taxon>
        <taxon>Tianweitania</taxon>
    </lineage>
</organism>
<feature type="transmembrane region" description="Helical" evidence="6">
    <location>
        <begin position="211"/>
        <end position="231"/>
    </location>
</feature>
<dbReference type="Gene3D" id="1.20.58.220">
    <property type="entry name" value="Phosphate transport system protein phou homolog 2, domain 2"/>
    <property type="match status" value="1"/>
</dbReference>
<keyword evidence="5 6" id="KW-0472">Membrane</keyword>
<dbReference type="GO" id="GO:0044341">
    <property type="term" value="P:sodium-dependent phosphate transport"/>
    <property type="evidence" value="ECO:0007669"/>
    <property type="project" value="InterPro"/>
</dbReference>
<feature type="transmembrane region" description="Helical" evidence="6">
    <location>
        <begin position="243"/>
        <end position="263"/>
    </location>
</feature>
<evidence type="ECO:0000313" key="9">
    <source>
        <dbReference type="Proteomes" id="UP000666240"/>
    </source>
</evidence>
<dbReference type="Pfam" id="PF01895">
    <property type="entry name" value="PhoU"/>
    <property type="match status" value="1"/>
</dbReference>
<dbReference type="GO" id="GO:0005886">
    <property type="term" value="C:plasma membrane"/>
    <property type="evidence" value="ECO:0007669"/>
    <property type="project" value="UniProtKB-SubCell"/>
</dbReference>
<dbReference type="InterPro" id="IPR003841">
    <property type="entry name" value="Na/Pi_transpt"/>
</dbReference>
<keyword evidence="4 6" id="KW-1133">Transmembrane helix</keyword>
<feature type="transmembrane region" description="Helical" evidence="6">
    <location>
        <begin position="48"/>
        <end position="75"/>
    </location>
</feature>
<sequence length="555" mass="60074">MSGSVFFLHLAGAIALLLWATRMVKTGVERAYGDVLRVKLRKSMQRPLLAVATGAGLAVAFQSSTAVTLLVGSFAGSGIVSTLGGQLAVRGAEVGSALVVRLLSFDLSFLVPLCVTAGTTIFMTTVRREWRQLGRILVGVGLLLLSLEMIGQTSEPLRESSVVPVIIGFLSEDTVTAFLLAALATWLFHSSIAAVLLLATLAEKGIVPPELGLVMVLGINLGSSIIAPVLTRRSPPAVRVVPIGNLLMRGAGSVTALAFLTALDPQLSWLGTAPADRIVNAHIAFNVLMLIAGVPSAPLVAKASRWLVQQTVGDASLSTAEIEVPSALKDGALSSPRLALGNATREVVRVCEDIEIMLERIFMLYEAADQKAIEDLAALDDRVDRRHAALKLYLARIDPHRMEDDDAERCQELLGACVKLEQVGDVIVRNMLVHVRKKVQHKLEFTEDGWLELASFHSTVLANARLAFNVLVSRDARTARELVLQKDQLREAEKETARRHFERLREGTVRSLDTSTIHLDTIRDLKQINSLLTAIAYPVLEERGLLSGSRLRAAE</sequence>
<dbReference type="Proteomes" id="UP000666240">
    <property type="component" value="Unassembled WGS sequence"/>
</dbReference>
<keyword evidence="9" id="KW-1185">Reference proteome</keyword>
<evidence type="ECO:0000256" key="4">
    <source>
        <dbReference type="ARBA" id="ARBA00022989"/>
    </source>
</evidence>
<dbReference type="PANTHER" id="PTHR10010:SF46">
    <property type="entry name" value="SODIUM-DEPENDENT PHOSPHATE TRANSPORT PROTEIN 2B"/>
    <property type="match status" value="1"/>
</dbReference>
<feature type="transmembrane region" description="Helical" evidence="6">
    <location>
        <begin position="6"/>
        <end position="28"/>
    </location>
</feature>
<dbReference type="InterPro" id="IPR038078">
    <property type="entry name" value="PhoU-like_sf"/>
</dbReference>
<evidence type="ECO:0000256" key="5">
    <source>
        <dbReference type="ARBA" id="ARBA00023136"/>
    </source>
</evidence>
<dbReference type="NCBIfam" id="NF037997">
    <property type="entry name" value="Na_Pi_symport"/>
    <property type="match status" value="1"/>
</dbReference>
<evidence type="ECO:0000313" key="8">
    <source>
        <dbReference type="EMBL" id="MBP0437675.1"/>
    </source>
</evidence>
<dbReference type="Pfam" id="PF02690">
    <property type="entry name" value="Na_Pi_cotrans"/>
    <property type="match status" value="2"/>
</dbReference>
<gene>
    <name evidence="8" type="ORF">J5Y06_03275</name>
</gene>
<evidence type="ECO:0000256" key="3">
    <source>
        <dbReference type="ARBA" id="ARBA00022692"/>
    </source>
</evidence>
<dbReference type="SUPFAM" id="SSF109755">
    <property type="entry name" value="PhoU-like"/>
    <property type="match status" value="1"/>
</dbReference>
<name>A0A8J7QXM4_9HYPH</name>
<accession>A0A8J7QXM4</accession>
<feature type="transmembrane region" description="Helical" evidence="6">
    <location>
        <begin position="174"/>
        <end position="199"/>
    </location>
</feature>
<dbReference type="PANTHER" id="PTHR10010">
    <property type="entry name" value="SOLUTE CARRIER FAMILY 34 SODIUM PHOSPHATE , MEMBER 2-RELATED"/>
    <property type="match status" value="1"/>
</dbReference>
<feature type="transmembrane region" description="Helical" evidence="6">
    <location>
        <begin position="283"/>
        <end position="301"/>
    </location>
</feature>